<dbReference type="EMBL" id="VFOZ01000001">
    <property type="protein sequence ID" value="TQL97766.1"/>
    <property type="molecule type" value="Genomic_DNA"/>
</dbReference>
<name>A0A543CKY4_9ACTN</name>
<accession>A0A543CKY4</accession>
<evidence type="ECO:0000313" key="1">
    <source>
        <dbReference type="EMBL" id="TQL97766.1"/>
    </source>
</evidence>
<evidence type="ECO:0000313" key="2">
    <source>
        <dbReference type="Proteomes" id="UP000316096"/>
    </source>
</evidence>
<sequence length="31" mass="3275">MTLANVLGWGSGAATAQRELERFRPTPSASV</sequence>
<dbReference type="Proteomes" id="UP000316096">
    <property type="component" value="Unassembled WGS sequence"/>
</dbReference>
<organism evidence="1 2">
    <name type="scientific">Actinoallomurus bryophytorum</name>
    <dbReference type="NCBI Taxonomy" id="1490222"/>
    <lineage>
        <taxon>Bacteria</taxon>
        <taxon>Bacillati</taxon>
        <taxon>Actinomycetota</taxon>
        <taxon>Actinomycetes</taxon>
        <taxon>Streptosporangiales</taxon>
        <taxon>Thermomonosporaceae</taxon>
        <taxon>Actinoallomurus</taxon>
    </lineage>
</organism>
<proteinExistence type="predicted"/>
<reference evidence="1 2" key="1">
    <citation type="submission" date="2019-06" db="EMBL/GenBank/DDBJ databases">
        <title>Sequencing the genomes of 1000 actinobacteria strains.</title>
        <authorList>
            <person name="Klenk H.-P."/>
        </authorList>
    </citation>
    <scope>NUCLEOTIDE SEQUENCE [LARGE SCALE GENOMIC DNA]</scope>
    <source>
        <strain evidence="1 2">DSM 102200</strain>
    </source>
</reference>
<keyword evidence="2" id="KW-1185">Reference proteome</keyword>
<gene>
    <name evidence="1" type="ORF">FB559_3371</name>
</gene>
<dbReference type="AlphaFoldDB" id="A0A543CKY4"/>
<comment type="caution">
    <text evidence="1">The sequence shown here is derived from an EMBL/GenBank/DDBJ whole genome shotgun (WGS) entry which is preliminary data.</text>
</comment>
<protein>
    <submittedName>
        <fullName evidence="1">Uncharacterized protein</fullName>
    </submittedName>
</protein>